<feature type="transmembrane region" description="Helical" evidence="1">
    <location>
        <begin position="405"/>
        <end position="425"/>
    </location>
</feature>
<dbReference type="Pfam" id="PF13347">
    <property type="entry name" value="MFS_2"/>
    <property type="match status" value="1"/>
</dbReference>
<sequence length="516" mass="56155">MANAVPSSHTPRPHGVTFAQSVGFGLGDFYGGGQTTLTATYLSLFWTRFCGLDIQTAQGIIGGCTALSALFALFFGALSDNLYRFSVGRRFGRRRLLLLVMSPSLLIGIVLWIPGLHPGVYCMAYVVWMMLFQIFMTAYNALPGEMTTDFRGRTLLSTTRLYISNAASTAIPLIGSAVLTALGEHTASSYQIFAMSFTVLFALAMFVCWRTTWELTPEEAGFAEFADGTRTNGHVGFAGWMRRVRVLLRDYASTLRIRAFRQHLAIYLLLMCGMDVFGQTFAYFVIFDWGQSAAFASLLLTLTVLALPLMPACNWLLARFGPRTVYAVGFCGMGAGAVMMIAAWLLRGVLTGAAWTAFATASAVLFFAFRTSAGFTPWQIFPLIADVDRIVTERSRSATFAGVQAFFRQLCSGAAAMIAGAALALTGFDATRATQPFSAQIGLACSTAGIYLTAVCLGWFVARGFGLDRRTDGELLAETERLSAGGAKKDVDPHVRRTVEELTGVPYDRVWPDARE</sequence>
<feature type="transmembrane region" description="Helical" evidence="1">
    <location>
        <begin position="189"/>
        <end position="209"/>
    </location>
</feature>
<accession>A0A7Y0EZV7</accession>
<feature type="transmembrane region" description="Helical" evidence="1">
    <location>
        <begin position="264"/>
        <end position="287"/>
    </location>
</feature>
<name>A0A7Y0EZV7_9BIFI</name>
<dbReference type="InterPro" id="IPR036259">
    <property type="entry name" value="MFS_trans_sf"/>
</dbReference>
<dbReference type="InterPro" id="IPR039672">
    <property type="entry name" value="MFS_2"/>
</dbReference>
<dbReference type="GO" id="GO:0015293">
    <property type="term" value="F:symporter activity"/>
    <property type="evidence" value="ECO:0007669"/>
    <property type="project" value="InterPro"/>
</dbReference>
<dbReference type="SUPFAM" id="SSF103473">
    <property type="entry name" value="MFS general substrate transporter"/>
    <property type="match status" value="1"/>
</dbReference>
<keyword evidence="1" id="KW-0812">Transmembrane</keyword>
<feature type="transmembrane region" description="Helical" evidence="1">
    <location>
        <begin position="123"/>
        <end position="142"/>
    </location>
</feature>
<gene>
    <name evidence="2" type="ORF">G1C96_0022</name>
</gene>
<feature type="transmembrane region" description="Helical" evidence="1">
    <location>
        <begin position="293"/>
        <end position="317"/>
    </location>
</feature>
<reference evidence="2 3" key="1">
    <citation type="submission" date="2020-02" db="EMBL/GenBank/DDBJ databases">
        <title>Characterization of phylogenetic diversity of novel bifidobacterial species isolated in Czech ZOOs.</title>
        <authorList>
            <person name="Lugli G.A."/>
            <person name="Vera N.B."/>
            <person name="Ventura M."/>
        </authorList>
    </citation>
    <scope>NUCLEOTIDE SEQUENCE [LARGE SCALE GENOMIC DNA]</scope>
    <source>
        <strain evidence="2 3">DSM 109958</strain>
    </source>
</reference>
<feature type="transmembrane region" description="Helical" evidence="1">
    <location>
        <begin position="437"/>
        <end position="462"/>
    </location>
</feature>
<dbReference type="PANTHER" id="PTHR11328:SF24">
    <property type="entry name" value="MAJOR FACILITATOR SUPERFAMILY (MFS) PROFILE DOMAIN-CONTAINING PROTEIN"/>
    <property type="match status" value="1"/>
</dbReference>
<feature type="transmembrane region" description="Helical" evidence="1">
    <location>
        <begin position="162"/>
        <end position="183"/>
    </location>
</feature>
<dbReference type="AlphaFoldDB" id="A0A7Y0EZV7"/>
<protein>
    <submittedName>
        <fullName evidence="2">Melibiose carrier protein</fullName>
    </submittedName>
</protein>
<evidence type="ECO:0000256" key="1">
    <source>
        <dbReference type="SAM" id="Phobius"/>
    </source>
</evidence>
<evidence type="ECO:0000313" key="3">
    <source>
        <dbReference type="Proteomes" id="UP000588277"/>
    </source>
</evidence>
<dbReference type="GO" id="GO:0008643">
    <property type="term" value="P:carbohydrate transport"/>
    <property type="evidence" value="ECO:0007669"/>
    <property type="project" value="InterPro"/>
</dbReference>
<feature type="transmembrane region" description="Helical" evidence="1">
    <location>
        <begin position="352"/>
        <end position="369"/>
    </location>
</feature>
<comment type="caution">
    <text evidence="2">The sequence shown here is derived from an EMBL/GenBank/DDBJ whole genome shotgun (WGS) entry which is preliminary data.</text>
</comment>
<evidence type="ECO:0000313" key="2">
    <source>
        <dbReference type="EMBL" id="NMM99445.1"/>
    </source>
</evidence>
<keyword evidence="1" id="KW-1133">Transmembrane helix</keyword>
<feature type="transmembrane region" description="Helical" evidence="1">
    <location>
        <begin position="56"/>
        <end position="75"/>
    </location>
</feature>
<organism evidence="2 3">
    <name type="scientific">Bifidobacterium moraviense</name>
    <dbReference type="NCBI Taxonomy" id="2675323"/>
    <lineage>
        <taxon>Bacteria</taxon>
        <taxon>Bacillati</taxon>
        <taxon>Actinomycetota</taxon>
        <taxon>Actinomycetes</taxon>
        <taxon>Bifidobacteriales</taxon>
        <taxon>Bifidobacteriaceae</taxon>
        <taxon>Bifidobacterium</taxon>
    </lineage>
</organism>
<dbReference type="Gene3D" id="1.20.1250.20">
    <property type="entry name" value="MFS general substrate transporter like domains"/>
    <property type="match status" value="2"/>
</dbReference>
<dbReference type="GO" id="GO:0005886">
    <property type="term" value="C:plasma membrane"/>
    <property type="evidence" value="ECO:0007669"/>
    <property type="project" value="TreeGrafter"/>
</dbReference>
<keyword evidence="1" id="KW-0472">Membrane</keyword>
<dbReference type="PANTHER" id="PTHR11328">
    <property type="entry name" value="MAJOR FACILITATOR SUPERFAMILY DOMAIN-CONTAINING PROTEIN"/>
    <property type="match status" value="1"/>
</dbReference>
<feature type="transmembrane region" description="Helical" evidence="1">
    <location>
        <begin position="96"/>
        <end position="117"/>
    </location>
</feature>
<dbReference type="EMBL" id="JAAIIH010000001">
    <property type="protein sequence ID" value="NMM99445.1"/>
    <property type="molecule type" value="Genomic_DNA"/>
</dbReference>
<dbReference type="Proteomes" id="UP000588277">
    <property type="component" value="Unassembled WGS sequence"/>
</dbReference>
<feature type="transmembrane region" description="Helical" evidence="1">
    <location>
        <begin position="324"/>
        <end position="346"/>
    </location>
</feature>
<keyword evidence="3" id="KW-1185">Reference proteome</keyword>
<proteinExistence type="predicted"/>
<dbReference type="RefSeq" id="WP_169274636.1">
    <property type="nucleotide sequence ID" value="NZ_JAAIIH010000001.1"/>
</dbReference>